<dbReference type="GO" id="GO:0007165">
    <property type="term" value="P:signal transduction"/>
    <property type="evidence" value="ECO:0007669"/>
    <property type="project" value="InterPro"/>
</dbReference>
<dbReference type="EMBL" id="CAICTM010000875">
    <property type="protein sequence ID" value="CAB9517732.1"/>
    <property type="molecule type" value="Genomic_DNA"/>
</dbReference>
<dbReference type="PROSITE" id="PS51845">
    <property type="entry name" value="PDEASE_I_2"/>
    <property type="match status" value="1"/>
</dbReference>
<dbReference type="Proteomes" id="UP001153069">
    <property type="component" value="Unassembled WGS sequence"/>
</dbReference>
<evidence type="ECO:0000313" key="5">
    <source>
        <dbReference type="Proteomes" id="UP001153069"/>
    </source>
</evidence>
<evidence type="ECO:0000256" key="1">
    <source>
        <dbReference type="ARBA" id="ARBA00022723"/>
    </source>
</evidence>
<proteinExistence type="predicted"/>
<comment type="caution">
    <text evidence="4">The sequence shown here is derived from an EMBL/GenBank/DDBJ whole genome shotgun (WGS) entry which is preliminary data.</text>
</comment>
<dbReference type="InterPro" id="IPR036971">
    <property type="entry name" value="PDEase_catalytic_dom_sf"/>
</dbReference>
<accession>A0A9N8EAB2</accession>
<evidence type="ECO:0000256" key="2">
    <source>
        <dbReference type="ARBA" id="ARBA00022801"/>
    </source>
</evidence>
<protein>
    <submittedName>
        <fullName evidence="4">Calmodulin-dependent 3',5'-cyclic nucleotide phosphodiesterase 1C</fullName>
    </submittedName>
</protein>
<sequence>MLPEFQKCGAVDAEKVKIPADAIKELHHLVSVIAYKYNDNPFHNFDHASHVVMSVVKLMSRIIAPSHLDQSDKAAASRLHDHTYGITSDPLTQFACAFSALIHDLDHSGVSNAQLVKEGSELATKYEGRSVAEQNSLDLAWDLLMQSDFENLRALLFKDESDLVRFRQLVVNVSCYMSYAAQAMAAIVQPPLTALCTFSVSFFATPGVMSTDIVDKELKSLRNDRWEKAFKSGNTRDSTNAMDMSISNWSRQEEARDDVNRKATIPHNAHWQSTDGTNLFEELYVAYLKGRMDKDPATFWYQGEFGFFDFYIIPLTQKLKDCGVFGVSSDEYLNYAKKNREEWETRGEEVVAEMVAAAREKYGIKAADGSIVRADQEQALPQEDKPVTPEIEC</sequence>
<dbReference type="Pfam" id="PF00233">
    <property type="entry name" value="PDEase_I"/>
    <property type="match status" value="1"/>
</dbReference>
<dbReference type="OrthoDB" id="546632at2759"/>
<gene>
    <name evidence="4" type="ORF">SEMRO_876_G214560.1</name>
</gene>
<keyword evidence="2" id="KW-0378">Hydrolase</keyword>
<dbReference type="Gene3D" id="1.10.1300.10">
    <property type="entry name" value="3'5'-cyclic nucleotide phosphodiesterase, catalytic domain"/>
    <property type="match status" value="2"/>
</dbReference>
<dbReference type="GO" id="GO:0046872">
    <property type="term" value="F:metal ion binding"/>
    <property type="evidence" value="ECO:0007669"/>
    <property type="project" value="UniProtKB-KW"/>
</dbReference>
<keyword evidence="1" id="KW-0479">Metal-binding</keyword>
<dbReference type="AlphaFoldDB" id="A0A9N8EAB2"/>
<name>A0A9N8EAB2_9STRA</name>
<reference evidence="4" key="1">
    <citation type="submission" date="2020-06" db="EMBL/GenBank/DDBJ databases">
        <authorList>
            <consortium name="Plant Systems Biology data submission"/>
        </authorList>
    </citation>
    <scope>NUCLEOTIDE SEQUENCE</scope>
    <source>
        <strain evidence="4">D6</strain>
    </source>
</reference>
<dbReference type="PANTHER" id="PTHR11347">
    <property type="entry name" value="CYCLIC NUCLEOTIDE PHOSPHODIESTERASE"/>
    <property type="match status" value="1"/>
</dbReference>
<dbReference type="InterPro" id="IPR002073">
    <property type="entry name" value="PDEase_catalytic_dom"/>
</dbReference>
<evidence type="ECO:0000313" key="4">
    <source>
        <dbReference type="EMBL" id="CAB9517732.1"/>
    </source>
</evidence>
<organism evidence="4 5">
    <name type="scientific">Seminavis robusta</name>
    <dbReference type="NCBI Taxonomy" id="568900"/>
    <lineage>
        <taxon>Eukaryota</taxon>
        <taxon>Sar</taxon>
        <taxon>Stramenopiles</taxon>
        <taxon>Ochrophyta</taxon>
        <taxon>Bacillariophyta</taxon>
        <taxon>Bacillariophyceae</taxon>
        <taxon>Bacillariophycidae</taxon>
        <taxon>Naviculales</taxon>
        <taxon>Naviculaceae</taxon>
        <taxon>Seminavis</taxon>
    </lineage>
</organism>
<feature type="domain" description="PDEase" evidence="3">
    <location>
        <begin position="1"/>
        <end position="350"/>
    </location>
</feature>
<dbReference type="GO" id="GO:0004114">
    <property type="term" value="F:3',5'-cyclic-nucleotide phosphodiesterase activity"/>
    <property type="evidence" value="ECO:0007669"/>
    <property type="project" value="InterPro"/>
</dbReference>
<keyword evidence="5" id="KW-1185">Reference proteome</keyword>
<evidence type="ECO:0000259" key="3">
    <source>
        <dbReference type="PROSITE" id="PS51845"/>
    </source>
</evidence>
<dbReference type="SUPFAM" id="SSF109604">
    <property type="entry name" value="HD-domain/PDEase-like"/>
    <property type="match status" value="1"/>
</dbReference>